<feature type="region of interest" description="Disordered" evidence="1">
    <location>
        <begin position="1"/>
        <end position="31"/>
    </location>
</feature>
<keyword evidence="2" id="KW-1133">Transmembrane helix</keyword>
<keyword evidence="2" id="KW-0472">Membrane</keyword>
<organism evidence="3 4">
    <name type="scientific">Streptomyces graminearus</name>
    <dbReference type="NCBI Taxonomy" id="284030"/>
    <lineage>
        <taxon>Bacteria</taxon>
        <taxon>Bacillati</taxon>
        <taxon>Actinomycetota</taxon>
        <taxon>Actinomycetes</taxon>
        <taxon>Kitasatosporales</taxon>
        <taxon>Streptomycetaceae</taxon>
        <taxon>Streptomyces</taxon>
    </lineage>
</organism>
<keyword evidence="4" id="KW-1185">Reference proteome</keyword>
<keyword evidence="2" id="KW-0812">Transmembrane</keyword>
<dbReference type="Proteomes" id="UP001501721">
    <property type="component" value="Unassembled WGS sequence"/>
</dbReference>
<accession>A0ABN3MWP4</accession>
<gene>
    <name evidence="3" type="ORF">GCM10010422_72560</name>
</gene>
<evidence type="ECO:0000313" key="4">
    <source>
        <dbReference type="Proteomes" id="UP001501721"/>
    </source>
</evidence>
<proteinExistence type="predicted"/>
<dbReference type="EMBL" id="BAAATL010000049">
    <property type="protein sequence ID" value="GAA2510354.1"/>
    <property type="molecule type" value="Genomic_DNA"/>
</dbReference>
<reference evidence="3 4" key="1">
    <citation type="journal article" date="2019" name="Int. J. Syst. Evol. Microbiol.">
        <title>The Global Catalogue of Microorganisms (GCM) 10K type strain sequencing project: providing services to taxonomists for standard genome sequencing and annotation.</title>
        <authorList>
            <consortium name="The Broad Institute Genomics Platform"/>
            <consortium name="The Broad Institute Genome Sequencing Center for Infectious Disease"/>
            <person name="Wu L."/>
            <person name="Ma J."/>
        </authorList>
    </citation>
    <scope>NUCLEOTIDE SEQUENCE [LARGE SCALE GENOMIC DNA]</scope>
    <source>
        <strain evidence="3 4">JCM 6923</strain>
    </source>
</reference>
<protein>
    <submittedName>
        <fullName evidence="3">Uncharacterized protein</fullName>
    </submittedName>
</protein>
<evidence type="ECO:0000256" key="1">
    <source>
        <dbReference type="SAM" id="MobiDB-lite"/>
    </source>
</evidence>
<feature type="region of interest" description="Disordered" evidence="1">
    <location>
        <begin position="53"/>
        <end position="84"/>
    </location>
</feature>
<sequence length="213" mass="21870">MLPSDRLRQGERDDLPVRRSDGEIPSQESEVPAMYLRTAATVLTATVIGLTGSHTASAADDPGLSVSVRGDDSDGSADGPLQRGAPVVVTSDVDLTSLAADGDGGFTVRSPAFAKDVTMEMQKNSFGKGRGTISCDTAPGSYPVDIAGPREKSAAMGGRGHLTITVEDDHDRYCAQAAGSSSHVGTVAAVGGGAVVLAAVGYLAVRRRRTRNA</sequence>
<feature type="compositionally biased region" description="Basic and acidic residues" evidence="1">
    <location>
        <begin position="1"/>
        <end position="22"/>
    </location>
</feature>
<name>A0ABN3MWP4_9ACTN</name>
<evidence type="ECO:0000256" key="2">
    <source>
        <dbReference type="SAM" id="Phobius"/>
    </source>
</evidence>
<feature type="transmembrane region" description="Helical" evidence="2">
    <location>
        <begin position="184"/>
        <end position="205"/>
    </location>
</feature>
<comment type="caution">
    <text evidence="3">The sequence shown here is derived from an EMBL/GenBank/DDBJ whole genome shotgun (WGS) entry which is preliminary data.</text>
</comment>
<evidence type="ECO:0000313" key="3">
    <source>
        <dbReference type="EMBL" id="GAA2510354.1"/>
    </source>
</evidence>